<dbReference type="HAMAP" id="MF_01023">
    <property type="entry name" value="HisC_aminotrans_2"/>
    <property type="match status" value="1"/>
</dbReference>
<feature type="modified residue" description="N6-(pyridoxal phosphate)lysine" evidence="11">
    <location>
        <position position="227"/>
    </location>
</feature>
<dbReference type="InterPro" id="IPR015421">
    <property type="entry name" value="PyrdxlP-dep_Trfase_major"/>
</dbReference>
<evidence type="ECO:0000256" key="2">
    <source>
        <dbReference type="ARBA" id="ARBA00005011"/>
    </source>
</evidence>
<dbReference type="EMBL" id="DXAQ01000036">
    <property type="protein sequence ID" value="HIZ88797.1"/>
    <property type="molecule type" value="Genomic_DNA"/>
</dbReference>
<dbReference type="PROSITE" id="PS00599">
    <property type="entry name" value="AA_TRANSFER_CLASS_2"/>
    <property type="match status" value="1"/>
</dbReference>
<comment type="similarity">
    <text evidence="3 11">Belongs to the class-II pyridoxal-phosphate-dependent aminotransferase family. Histidinol-phosphate aminotransferase subfamily.</text>
</comment>
<dbReference type="Gene3D" id="3.40.640.10">
    <property type="entry name" value="Type I PLP-dependent aspartate aminotransferase-like (Major domain)"/>
    <property type="match status" value="1"/>
</dbReference>
<dbReference type="SUPFAM" id="SSF53383">
    <property type="entry name" value="PLP-dependent transferases"/>
    <property type="match status" value="1"/>
</dbReference>
<organism evidence="13 14">
    <name type="scientific">Candidatus Mucispirillum faecigallinarum</name>
    <dbReference type="NCBI Taxonomy" id="2838699"/>
    <lineage>
        <taxon>Bacteria</taxon>
        <taxon>Pseudomonadati</taxon>
        <taxon>Deferribacterota</taxon>
        <taxon>Deferribacteres</taxon>
        <taxon>Deferribacterales</taxon>
        <taxon>Mucispirillaceae</taxon>
        <taxon>Mucispirillum</taxon>
    </lineage>
</organism>
<dbReference type="InterPro" id="IPR015424">
    <property type="entry name" value="PyrdxlP-dep_Trfase"/>
</dbReference>
<keyword evidence="7 11" id="KW-0808">Transferase</keyword>
<keyword evidence="6 11" id="KW-0028">Amino-acid biosynthesis</keyword>
<reference evidence="13" key="1">
    <citation type="journal article" date="2021" name="PeerJ">
        <title>Extensive microbial diversity within the chicken gut microbiome revealed by metagenomics and culture.</title>
        <authorList>
            <person name="Gilroy R."/>
            <person name="Ravi A."/>
            <person name="Getino M."/>
            <person name="Pursley I."/>
            <person name="Horton D.L."/>
            <person name="Alikhan N.F."/>
            <person name="Baker D."/>
            <person name="Gharbi K."/>
            <person name="Hall N."/>
            <person name="Watson M."/>
            <person name="Adriaenssens E.M."/>
            <person name="Foster-Nyarko E."/>
            <person name="Jarju S."/>
            <person name="Secka A."/>
            <person name="Antonio M."/>
            <person name="Oren A."/>
            <person name="Chaudhuri R.R."/>
            <person name="La Ragione R."/>
            <person name="Hildebrand F."/>
            <person name="Pallen M.J."/>
        </authorList>
    </citation>
    <scope>NUCLEOTIDE SEQUENCE</scope>
    <source>
        <strain evidence="13">ChiW4-1371</strain>
    </source>
</reference>
<evidence type="ECO:0000256" key="7">
    <source>
        <dbReference type="ARBA" id="ARBA00022679"/>
    </source>
</evidence>
<keyword evidence="5 11" id="KW-0032">Aminotransferase</keyword>
<evidence type="ECO:0000313" key="13">
    <source>
        <dbReference type="EMBL" id="HIZ88797.1"/>
    </source>
</evidence>
<keyword evidence="9 11" id="KW-0368">Histidine biosynthesis</keyword>
<dbReference type="InterPro" id="IPR050106">
    <property type="entry name" value="HistidinolP_aminotransfase"/>
</dbReference>
<evidence type="ECO:0000313" key="14">
    <source>
        <dbReference type="Proteomes" id="UP000824176"/>
    </source>
</evidence>
<evidence type="ECO:0000256" key="1">
    <source>
        <dbReference type="ARBA" id="ARBA00001933"/>
    </source>
</evidence>
<dbReference type="PANTHER" id="PTHR43643:SF6">
    <property type="entry name" value="HISTIDINOL-PHOSPHATE AMINOTRANSFERASE"/>
    <property type="match status" value="1"/>
</dbReference>
<dbReference type="EC" id="2.6.1.9" evidence="11"/>
<dbReference type="InterPro" id="IPR001917">
    <property type="entry name" value="Aminotrans_II_pyridoxalP_BS"/>
</dbReference>
<dbReference type="Pfam" id="PF00155">
    <property type="entry name" value="Aminotran_1_2"/>
    <property type="match status" value="1"/>
</dbReference>
<evidence type="ECO:0000256" key="6">
    <source>
        <dbReference type="ARBA" id="ARBA00022605"/>
    </source>
</evidence>
<dbReference type="GO" id="GO:0030170">
    <property type="term" value="F:pyridoxal phosphate binding"/>
    <property type="evidence" value="ECO:0007669"/>
    <property type="project" value="InterPro"/>
</dbReference>
<dbReference type="Proteomes" id="UP000824176">
    <property type="component" value="Unassembled WGS sequence"/>
</dbReference>
<dbReference type="PANTHER" id="PTHR43643">
    <property type="entry name" value="HISTIDINOL-PHOSPHATE AMINOTRANSFERASE 2"/>
    <property type="match status" value="1"/>
</dbReference>
<proteinExistence type="inferred from homology"/>
<sequence>MADYKSLVWDGLLELSAYVPGKPVKELQRELGIEKVVKLASNENPYGASPKAVAALKEYEKEITRYPIGDSFYLRQEIAAFHNISIDNIVCGAGSDEIIQLLYMAFLSSDTHVIAPSPSFSEYELLARGLKSSCKWVETNSDFSVNFDNILNAVNDKTRFIMLANPNNPTGTLFGSKEFIDFMDRLSSNVLVVLDEAYIEFAEGEYPDVFALMKKYNNLMTMRTFSKAYGLASIRCGYLVADKECISLINRIRPPFNVNSAAQIMCAEAIKDQDFIKKVVSLNSAGRQHLYKELESLGLEYVKTETNFMLIKVGDGKKVFDDLLKEGVIARFLGGSRLKEYIRLSIGTDEENKIFIAALKKVLNK</sequence>
<dbReference type="CDD" id="cd00609">
    <property type="entry name" value="AAT_like"/>
    <property type="match status" value="1"/>
</dbReference>
<comment type="cofactor">
    <cofactor evidence="1 11">
        <name>pyridoxal 5'-phosphate</name>
        <dbReference type="ChEBI" id="CHEBI:597326"/>
    </cofactor>
</comment>
<comment type="subunit">
    <text evidence="4 11">Homodimer.</text>
</comment>
<evidence type="ECO:0000256" key="3">
    <source>
        <dbReference type="ARBA" id="ARBA00007970"/>
    </source>
</evidence>
<evidence type="ECO:0000259" key="12">
    <source>
        <dbReference type="Pfam" id="PF00155"/>
    </source>
</evidence>
<evidence type="ECO:0000256" key="8">
    <source>
        <dbReference type="ARBA" id="ARBA00022898"/>
    </source>
</evidence>
<reference evidence="13" key="2">
    <citation type="submission" date="2021-04" db="EMBL/GenBank/DDBJ databases">
        <authorList>
            <person name="Gilroy R."/>
        </authorList>
    </citation>
    <scope>NUCLEOTIDE SEQUENCE</scope>
    <source>
        <strain evidence="13">ChiW4-1371</strain>
    </source>
</reference>
<dbReference type="InterPro" id="IPR005861">
    <property type="entry name" value="HisP_aminotrans"/>
</dbReference>
<protein>
    <recommendedName>
        <fullName evidence="11">Histidinol-phosphate aminotransferase</fullName>
        <ecNumber evidence="11">2.6.1.9</ecNumber>
    </recommendedName>
    <alternativeName>
        <fullName evidence="11">Imidazole acetol-phosphate transaminase</fullName>
    </alternativeName>
</protein>
<evidence type="ECO:0000256" key="5">
    <source>
        <dbReference type="ARBA" id="ARBA00022576"/>
    </source>
</evidence>
<comment type="catalytic activity">
    <reaction evidence="10 11">
        <text>L-histidinol phosphate + 2-oxoglutarate = 3-(imidazol-4-yl)-2-oxopropyl phosphate + L-glutamate</text>
        <dbReference type="Rhea" id="RHEA:23744"/>
        <dbReference type="ChEBI" id="CHEBI:16810"/>
        <dbReference type="ChEBI" id="CHEBI:29985"/>
        <dbReference type="ChEBI" id="CHEBI:57766"/>
        <dbReference type="ChEBI" id="CHEBI:57980"/>
        <dbReference type="EC" id="2.6.1.9"/>
    </reaction>
</comment>
<dbReference type="NCBIfam" id="TIGR01141">
    <property type="entry name" value="hisC"/>
    <property type="match status" value="1"/>
</dbReference>
<dbReference type="GO" id="GO:0004400">
    <property type="term" value="F:histidinol-phosphate transaminase activity"/>
    <property type="evidence" value="ECO:0007669"/>
    <property type="project" value="UniProtKB-UniRule"/>
</dbReference>
<dbReference type="Gene3D" id="3.90.1150.10">
    <property type="entry name" value="Aspartate Aminotransferase, domain 1"/>
    <property type="match status" value="1"/>
</dbReference>
<dbReference type="InterPro" id="IPR015422">
    <property type="entry name" value="PyrdxlP-dep_Trfase_small"/>
</dbReference>
<dbReference type="AlphaFoldDB" id="A0A9D2GRS7"/>
<dbReference type="GO" id="GO:0000105">
    <property type="term" value="P:L-histidine biosynthetic process"/>
    <property type="evidence" value="ECO:0007669"/>
    <property type="project" value="UniProtKB-UniRule"/>
</dbReference>
<accession>A0A9D2GRS7</accession>
<evidence type="ECO:0000256" key="9">
    <source>
        <dbReference type="ARBA" id="ARBA00023102"/>
    </source>
</evidence>
<feature type="domain" description="Aminotransferase class I/classII large" evidence="12">
    <location>
        <begin position="35"/>
        <end position="359"/>
    </location>
</feature>
<evidence type="ECO:0000256" key="11">
    <source>
        <dbReference type="HAMAP-Rule" id="MF_01023"/>
    </source>
</evidence>
<evidence type="ECO:0000256" key="4">
    <source>
        <dbReference type="ARBA" id="ARBA00011738"/>
    </source>
</evidence>
<comment type="pathway">
    <text evidence="2 11">Amino-acid biosynthesis; L-histidine biosynthesis; L-histidine from 5-phospho-alpha-D-ribose 1-diphosphate: step 7/9.</text>
</comment>
<keyword evidence="8 11" id="KW-0663">Pyridoxal phosphate</keyword>
<name>A0A9D2GRS7_9BACT</name>
<dbReference type="InterPro" id="IPR004839">
    <property type="entry name" value="Aminotransferase_I/II_large"/>
</dbReference>
<gene>
    <name evidence="11" type="primary">hisC</name>
    <name evidence="13" type="ORF">H9804_02535</name>
</gene>
<evidence type="ECO:0000256" key="10">
    <source>
        <dbReference type="ARBA" id="ARBA00047481"/>
    </source>
</evidence>
<comment type="caution">
    <text evidence="13">The sequence shown here is derived from an EMBL/GenBank/DDBJ whole genome shotgun (WGS) entry which is preliminary data.</text>
</comment>